<evidence type="ECO:0000313" key="4">
    <source>
        <dbReference type="EMBL" id="QUW03286.1"/>
    </source>
</evidence>
<dbReference type="RefSeq" id="WP_211429177.1">
    <property type="nucleotide sequence ID" value="NZ_CP072648.1"/>
</dbReference>
<dbReference type="InterPro" id="IPR000189">
    <property type="entry name" value="Transglyc_AS"/>
</dbReference>
<keyword evidence="5" id="KW-1185">Reference proteome</keyword>
<sequence length="441" mass="49264">MTSYISLWRASAFCVLTACGASVTLAQSPVPTTIAPTSSPGRTLIATAERHYRQGEEAFRNGNFEAAQRCFAAAKSVLEQAPEQLRAEQDVQAYAFELQGRIELLQTGLRQSALVASGSYRDELAALDVSRISTRPTSELDMSNFDFKFTVTAQVYQFMNFYTVGRGRATMERGLVRSGRYREMAERIFAEEGVPKDLIWLAQVESVWQPRALSFAKARGIWQFIPGTGARFGLRQDAYMDERVAPEASTRAAARYLKFLHNYFAGDWLLAMAAYNCGERNVERAIERCGYADFWELHQRALLPRETQNYVPAILAVIAIAKNQKQYGFDVTPEPPMRYDTFPLDTPTSLAVAAEALQMPISELSTLNPELHRGLAPTGFNLKIPAGTRERFAVAYAALTPQDRLGSAPATPTLAEGRSVAQPRYTTRNARTTGRRYRTRY</sequence>
<accession>A0ABX8B9E2</accession>
<gene>
    <name evidence="4" type="ORF">J8C06_02275</name>
</gene>
<evidence type="ECO:0000256" key="1">
    <source>
        <dbReference type="ARBA" id="ARBA00007734"/>
    </source>
</evidence>
<dbReference type="PANTHER" id="PTHR37423:SF2">
    <property type="entry name" value="MEMBRANE-BOUND LYTIC MUREIN TRANSGLYCOSYLASE C"/>
    <property type="match status" value="1"/>
</dbReference>
<dbReference type="InterPro" id="IPR023346">
    <property type="entry name" value="Lysozyme-like_dom_sf"/>
</dbReference>
<protein>
    <submittedName>
        <fullName evidence="4">Transglycosylase SLT domain-containing protein</fullName>
    </submittedName>
</protein>
<dbReference type="InterPro" id="IPR008258">
    <property type="entry name" value="Transglycosylase_SLT_dom_1"/>
</dbReference>
<dbReference type="Pfam" id="PF01464">
    <property type="entry name" value="SLT"/>
    <property type="match status" value="1"/>
</dbReference>
<dbReference type="SUPFAM" id="SSF53955">
    <property type="entry name" value="Lysozyme-like"/>
    <property type="match status" value="1"/>
</dbReference>
<dbReference type="CDD" id="cd16894">
    <property type="entry name" value="MltD-like"/>
    <property type="match status" value="1"/>
</dbReference>
<reference evidence="4 5" key="1">
    <citation type="submission" date="2021-03" db="EMBL/GenBank/DDBJ databases">
        <title>Genomic and phenotypic characterization of Chloracidobacterium isolates provides evidence for multiple species.</title>
        <authorList>
            <person name="Saini M.K."/>
            <person name="Costas A.M.G."/>
            <person name="Tank M."/>
            <person name="Bryant D.A."/>
        </authorList>
    </citation>
    <scope>NUCLEOTIDE SEQUENCE [LARGE SCALE GENOMIC DNA]</scope>
    <source>
        <strain evidence="4 5">BV2-C</strain>
    </source>
</reference>
<evidence type="ECO:0000256" key="2">
    <source>
        <dbReference type="SAM" id="SignalP"/>
    </source>
</evidence>
<organism evidence="4 5">
    <name type="scientific">Chloracidobacterium validum</name>
    <dbReference type="NCBI Taxonomy" id="2821543"/>
    <lineage>
        <taxon>Bacteria</taxon>
        <taxon>Pseudomonadati</taxon>
        <taxon>Acidobacteriota</taxon>
        <taxon>Terriglobia</taxon>
        <taxon>Terriglobales</taxon>
        <taxon>Acidobacteriaceae</taxon>
        <taxon>Chloracidobacterium</taxon>
    </lineage>
</organism>
<feature type="chain" id="PRO_5046169981" evidence="2">
    <location>
        <begin position="27"/>
        <end position="441"/>
    </location>
</feature>
<dbReference type="EMBL" id="CP072648">
    <property type="protein sequence ID" value="QUW03286.1"/>
    <property type="molecule type" value="Genomic_DNA"/>
</dbReference>
<name>A0ABX8B9E2_9BACT</name>
<dbReference type="PROSITE" id="PS00922">
    <property type="entry name" value="TRANSGLYCOSYLASE"/>
    <property type="match status" value="1"/>
</dbReference>
<dbReference type="Gene3D" id="1.10.530.10">
    <property type="match status" value="1"/>
</dbReference>
<dbReference type="Proteomes" id="UP000676506">
    <property type="component" value="Chromosome 1"/>
</dbReference>
<comment type="similarity">
    <text evidence="1">Belongs to the transglycosylase Slt family.</text>
</comment>
<evidence type="ECO:0000313" key="5">
    <source>
        <dbReference type="Proteomes" id="UP000676506"/>
    </source>
</evidence>
<proteinExistence type="inferred from homology"/>
<feature type="signal peptide" evidence="2">
    <location>
        <begin position="1"/>
        <end position="26"/>
    </location>
</feature>
<feature type="domain" description="Transglycosylase SLT" evidence="3">
    <location>
        <begin position="195"/>
        <end position="295"/>
    </location>
</feature>
<evidence type="ECO:0000259" key="3">
    <source>
        <dbReference type="Pfam" id="PF01464"/>
    </source>
</evidence>
<keyword evidence="2" id="KW-0732">Signal</keyword>
<dbReference type="PANTHER" id="PTHR37423">
    <property type="entry name" value="SOLUBLE LYTIC MUREIN TRANSGLYCOSYLASE-RELATED"/>
    <property type="match status" value="1"/>
</dbReference>